<dbReference type="GO" id="GO:0006364">
    <property type="term" value="P:rRNA processing"/>
    <property type="evidence" value="ECO:0007669"/>
    <property type="project" value="UniProtKB-KW"/>
</dbReference>
<feature type="region of interest" description="Disordered" evidence="3">
    <location>
        <begin position="160"/>
        <end position="232"/>
    </location>
</feature>
<dbReference type="EMBL" id="JAKWFO010000014">
    <property type="protein sequence ID" value="KAI9632902.1"/>
    <property type="molecule type" value="Genomic_DNA"/>
</dbReference>
<protein>
    <submittedName>
        <fullName evidence="4">20S pre-rRNA processing of protein</fullName>
    </submittedName>
</protein>
<reference evidence="4" key="1">
    <citation type="journal article" date="2022" name="G3 (Bethesda)">
        <title>High quality genome of the basidiomycete yeast Dioszegia hungarica PDD-24b-2 isolated from cloud water.</title>
        <authorList>
            <person name="Jarrige D."/>
            <person name="Haridas S."/>
            <person name="Bleykasten-Grosshans C."/>
            <person name="Joly M."/>
            <person name="Nadalig T."/>
            <person name="Sancelme M."/>
            <person name="Vuilleumier S."/>
            <person name="Grigoriev I.V."/>
            <person name="Amato P."/>
            <person name="Bringel F."/>
        </authorList>
    </citation>
    <scope>NUCLEOTIDE SEQUENCE</scope>
    <source>
        <strain evidence="4">PDD-24b-2</strain>
    </source>
</reference>
<feature type="compositionally biased region" description="Acidic residues" evidence="3">
    <location>
        <begin position="171"/>
        <end position="199"/>
    </location>
</feature>
<dbReference type="RefSeq" id="XP_052942679.1">
    <property type="nucleotide sequence ID" value="XM_053086247.1"/>
</dbReference>
<keyword evidence="2" id="KW-0698">rRNA processing</keyword>
<proteinExistence type="inferred from homology"/>
<dbReference type="AlphaFoldDB" id="A0AA38H2V2"/>
<comment type="similarity">
    <text evidence="1">Belongs to the TSR2 family.</text>
</comment>
<organism evidence="4 5">
    <name type="scientific">Dioszegia hungarica</name>
    <dbReference type="NCBI Taxonomy" id="4972"/>
    <lineage>
        <taxon>Eukaryota</taxon>
        <taxon>Fungi</taxon>
        <taxon>Dikarya</taxon>
        <taxon>Basidiomycota</taxon>
        <taxon>Agaricomycotina</taxon>
        <taxon>Tremellomycetes</taxon>
        <taxon>Tremellales</taxon>
        <taxon>Bulleribasidiaceae</taxon>
        <taxon>Dioszegia</taxon>
    </lineage>
</organism>
<evidence type="ECO:0000256" key="1">
    <source>
        <dbReference type="ARBA" id="ARBA00006524"/>
    </source>
</evidence>
<comment type="caution">
    <text evidence="4">The sequence shown here is derived from an EMBL/GenBank/DDBJ whole genome shotgun (WGS) entry which is preliminary data.</text>
</comment>
<sequence>MSASASASASTPAAGVAAAPSPQILLFARAVLAILDIWPALTIAVKEEWGGVESKEKKTWMASTVIDEFEGGAQWLIPSPSSPSTLIVDPKSESPLDFDDLADLLSQMLSDEFDANLEDGSIDLVSRDLLKVWDTIVQKPRGEAEATVAALENVKGQGVKVKATKGSGPDVGEDGEAFSDDSDDDEGEWSDEDEDEGMEVDERPKEKEKEKVEKVVDEDGFELVQKGKGKKK</sequence>
<gene>
    <name evidence="4" type="ORF">MKK02DRAFT_20362</name>
</gene>
<evidence type="ECO:0000256" key="2">
    <source>
        <dbReference type="ARBA" id="ARBA00022552"/>
    </source>
</evidence>
<dbReference type="GeneID" id="77725448"/>
<dbReference type="PANTHER" id="PTHR21250">
    <property type="entry name" value="PRE-RRNA-PROCESSING PROTEIN TSR2 HOMOLOG"/>
    <property type="match status" value="1"/>
</dbReference>
<evidence type="ECO:0000313" key="4">
    <source>
        <dbReference type="EMBL" id="KAI9632902.1"/>
    </source>
</evidence>
<feature type="compositionally biased region" description="Basic and acidic residues" evidence="3">
    <location>
        <begin position="200"/>
        <end position="217"/>
    </location>
</feature>
<dbReference type="Proteomes" id="UP001164286">
    <property type="component" value="Unassembled WGS sequence"/>
</dbReference>
<keyword evidence="5" id="KW-1185">Reference proteome</keyword>
<accession>A0AA38H2V2</accession>
<name>A0AA38H2V2_9TREE</name>
<evidence type="ECO:0000313" key="5">
    <source>
        <dbReference type="Proteomes" id="UP001164286"/>
    </source>
</evidence>
<dbReference type="Pfam" id="PF10273">
    <property type="entry name" value="WGG"/>
    <property type="match status" value="1"/>
</dbReference>
<evidence type="ECO:0000256" key="3">
    <source>
        <dbReference type="SAM" id="MobiDB-lite"/>
    </source>
</evidence>
<dbReference type="InterPro" id="IPR019398">
    <property type="entry name" value="Pre-rRNA_process_TSR2"/>
</dbReference>